<dbReference type="SUPFAM" id="SSF55486">
    <property type="entry name" value="Metalloproteases ('zincins'), catalytic domain"/>
    <property type="match status" value="1"/>
</dbReference>
<evidence type="ECO:0000256" key="5">
    <source>
        <dbReference type="ARBA" id="ARBA00022801"/>
    </source>
</evidence>
<comment type="caution">
    <text evidence="12">The sequence shown here is derived from an EMBL/GenBank/DDBJ whole genome shotgun (WGS) entry which is preliminary data.</text>
</comment>
<reference evidence="12" key="1">
    <citation type="journal article" date="2014" name="Int. J. Syst. Evol. Microbiol.">
        <title>Complete genome sequence of Corynebacterium casei LMG S-19264T (=DSM 44701T), isolated from a smear-ripened cheese.</title>
        <authorList>
            <consortium name="US DOE Joint Genome Institute (JGI-PGF)"/>
            <person name="Walter F."/>
            <person name="Albersmeier A."/>
            <person name="Kalinowski J."/>
            <person name="Ruckert C."/>
        </authorList>
    </citation>
    <scope>NUCLEOTIDE SEQUENCE</scope>
    <source>
        <strain evidence="12">NBRC 108769</strain>
    </source>
</reference>
<dbReference type="InterPro" id="IPR008754">
    <property type="entry name" value="Peptidase_M43"/>
</dbReference>
<protein>
    <recommendedName>
        <fullName evidence="14">T9SS C-terminal target domain-containing protein</fullName>
    </recommendedName>
</protein>
<evidence type="ECO:0000256" key="4">
    <source>
        <dbReference type="ARBA" id="ARBA00022729"/>
    </source>
</evidence>
<dbReference type="GO" id="GO:0008237">
    <property type="term" value="F:metallopeptidase activity"/>
    <property type="evidence" value="ECO:0007669"/>
    <property type="project" value="UniProtKB-KW"/>
</dbReference>
<evidence type="ECO:0000313" key="12">
    <source>
        <dbReference type="EMBL" id="GLR18377.1"/>
    </source>
</evidence>
<feature type="signal peptide" evidence="9">
    <location>
        <begin position="1"/>
        <end position="19"/>
    </location>
</feature>
<gene>
    <name evidence="12" type="ORF">GCM10007940_29930</name>
</gene>
<evidence type="ECO:0000256" key="3">
    <source>
        <dbReference type="ARBA" id="ARBA00022723"/>
    </source>
</evidence>
<keyword evidence="6" id="KW-0862">Zinc</keyword>
<keyword evidence="5" id="KW-0378">Hydrolase</keyword>
<keyword evidence="13" id="KW-1185">Reference proteome</keyword>
<dbReference type="Gene3D" id="3.40.390.10">
    <property type="entry name" value="Collagenase (Catalytic Domain)"/>
    <property type="match status" value="1"/>
</dbReference>
<dbReference type="NCBIfam" id="TIGR04183">
    <property type="entry name" value="Por_Secre_tail"/>
    <property type="match status" value="1"/>
</dbReference>
<evidence type="ECO:0000256" key="9">
    <source>
        <dbReference type="SAM" id="SignalP"/>
    </source>
</evidence>
<evidence type="ECO:0000256" key="8">
    <source>
        <dbReference type="ARBA" id="ARBA00023157"/>
    </source>
</evidence>
<reference evidence="12" key="2">
    <citation type="submission" date="2023-01" db="EMBL/GenBank/DDBJ databases">
        <title>Draft genome sequence of Portibacter lacus strain NBRC 108769.</title>
        <authorList>
            <person name="Sun Q."/>
            <person name="Mori K."/>
        </authorList>
    </citation>
    <scope>NUCLEOTIDE SEQUENCE</scope>
    <source>
        <strain evidence="12">NBRC 108769</strain>
    </source>
</reference>
<evidence type="ECO:0000256" key="6">
    <source>
        <dbReference type="ARBA" id="ARBA00022833"/>
    </source>
</evidence>
<keyword evidence="7" id="KW-0482">Metalloprotease</keyword>
<evidence type="ECO:0000256" key="2">
    <source>
        <dbReference type="ARBA" id="ARBA00022670"/>
    </source>
</evidence>
<dbReference type="InterPro" id="IPR024079">
    <property type="entry name" value="MetalloPept_cat_dom_sf"/>
</dbReference>
<evidence type="ECO:0008006" key="14">
    <source>
        <dbReference type="Google" id="ProtNLM"/>
    </source>
</evidence>
<dbReference type="GO" id="GO:0006508">
    <property type="term" value="P:proteolysis"/>
    <property type="evidence" value="ECO:0007669"/>
    <property type="project" value="UniProtKB-KW"/>
</dbReference>
<sequence length="374" mass="41848">MKYLLVTMGFIFCASMLNSQVAPCANLIQQSSELPSTLTREQNTIVPVVFHIVYRTEEQNIEEEIIKEQMAFLNADFNLANQDLDKVPQEAIANLGNVGIDFKLAEIDPEGKSTNGIIRVQTEEEKIGNTLNSSGVSWIKQSDYGGSDPWPIDEYLNIWIGERTISIGYTIAMNTLSEDLIGIVINYQSIGQNGRTLTHETGHFLGLLHPWGNFTGCDGEDDGISDTPFQAFPDFNCEPIQSCGIVSKTANFMDFSADECLLYFTKEQAVRMQGFLRHNMPQLIDSDDCFPNNLPETGVKICYNPAHRSIDLYFAQEQENVNFTLYSINGQLIKQGISKSEYYINISTNGIPVGVYVLNLEIAGQLTAHKIFNY</sequence>
<comment type="similarity">
    <text evidence="1">Belongs to the peptidase M43B family.</text>
</comment>
<dbReference type="PANTHER" id="PTHR47466">
    <property type="match status" value="1"/>
</dbReference>
<evidence type="ECO:0000256" key="1">
    <source>
        <dbReference type="ARBA" id="ARBA00008721"/>
    </source>
</evidence>
<accession>A0AA37SR04</accession>
<dbReference type="InterPro" id="IPR026444">
    <property type="entry name" value="Secre_tail"/>
</dbReference>
<name>A0AA37SR04_9BACT</name>
<evidence type="ECO:0000259" key="11">
    <source>
        <dbReference type="Pfam" id="PF18962"/>
    </source>
</evidence>
<dbReference type="Pfam" id="PF05572">
    <property type="entry name" value="Peptidase_M43"/>
    <property type="match status" value="1"/>
</dbReference>
<feature type="domain" description="Peptidase M43 pregnancy-associated plasma-A" evidence="10">
    <location>
        <begin position="192"/>
        <end position="276"/>
    </location>
</feature>
<evidence type="ECO:0000313" key="13">
    <source>
        <dbReference type="Proteomes" id="UP001156666"/>
    </source>
</evidence>
<proteinExistence type="inferred from homology"/>
<keyword evidence="8" id="KW-1015">Disulfide bond</keyword>
<dbReference type="AlphaFoldDB" id="A0AA37SR04"/>
<organism evidence="12 13">
    <name type="scientific">Portibacter lacus</name>
    <dbReference type="NCBI Taxonomy" id="1099794"/>
    <lineage>
        <taxon>Bacteria</taxon>
        <taxon>Pseudomonadati</taxon>
        <taxon>Bacteroidota</taxon>
        <taxon>Saprospiria</taxon>
        <taxon>Saprospirales</taxon>
        <taxon>Haliscomenobacteraceae</taxon>
        <taxon>Portibacter</taxon>
    </lineage>
</organism>
<keyword evidence="3" id="KW-0479">Metal-binding</keyword>
<feature type="chain" id="PRO_5041381889" description="T9SS C-terminal target domain-containing protein" evidence="9">
    <location>
        <begin position="20"/>
        <end position="374"/>
    </location>
</feature>
<dbReference type="GO" id="GO:0046872">
    <property type="term" value="F:metal ion binding"/>
    <property type="evidence" value="ECO:0007669"/>
    <property type="project" value="UniProtKB-KW"/>
</dbReference>
<keyword evidence="4 9" id="KW-0732">Signal</keyword>
<dbReference type="RefSeq" id="WP_235293742.1">
    <property type="nucleotide sequence ID" value="NZ_BSOH01000020.1"/>
</dbReference>
<feature type="domain" description="Secretion system C-terminal sorting" evidence="11">
    <location>
        <begin position="304"/>
        <end position="371"/>
    </location>
</feature>
<dbReference type="PANTHER" id="PTHR47466:SF1">
    <property type="entry name" value="METALLOPROTEASE MEP1 (AFU_ORTHOLOGUE AFUA_1G07730)-RELATED"/>
    <property type="match status" value="1"/>
</dbReference>
<dbReference type="Pfam" id="PF18962">
    <property type="entry name" value="Por_Secre_tail"/>
    <property type="match status" value="1"/>
</dbReference>
<evidence type="ECO:0000256" key="7">
    <source>
        <dbReference type="ARBA" id="ARBA00023049"/>
    </source>
</evidence>
<dbReference type="EMBL" id="BSOH01000020">
    <property type="protein sequence ID" value="GLR18377.1"/>
    <property type="molecule type" value="Genomic_DNA"/>
</dbReference>
<evidence type="ECO:0000259" key="10">
    <source>
        <dbReference type="Pfam" id="PF05572"/>
    </source>
</evidence>
<dbReference type="Proteomes" id="UP001156666">
    <property type="component" value="Unassembled WGS sequence"/>
</dbReference>
<keyword evidence="2" id="KW-0645">Protease</keyword>